<name>A0ABR7YSN9_9SPHI</name>
<keyword evidence="2" id="KW-1185">Reference proteome</keyword>
<evidence type="ECO:0000313" key="1">
    <source>
        <dbReference type="EMBL" id="MBD1434360.1"/>
    </source>
</evidence>
<organism evidence="1 2">
    <name type="scientific">Sphingobacterium micropteri</name>
    <dbReference type="NCBI Taxonomy" id="2763501"/>
    <lineage>
        <taxon>Bacteria</taxon>
        <taxon>Pseudomonadati</taxon>
        <taxon>Bacteroidota</taxon>
        <taxon>Sphingobacteriia</taxon>
        <taxon>Sphingobacteriales</taxon>
        <taxon>Sphingobacteriaceae</taxon>
        <taxon>Sphingobacterium</taxon>
    </lineage>
</organism>
<reference evidence="1 2" key="1">
    <citation type="submission" date="2020-08" db="EMBL/GenBank/DDBJ databases">
        <title>Sphingobacterium sp. DN00404 isolated from aquaculture water.</title>
        <authorList>
            <person name="Zhang M."/>
        </authorList>
    </citation>
    <scope>NUCLEOTIDE SEQUENCE [LARGE SCALE GENOMIC DNA]</scope>
    <source>
        <strain evidence="1 2">DN00404</strain>
    </source>
</reference>
<protein>
    <submittedName>
        <fullName evidence="1">Uncharacterized protein</fullName>
    </submittedName>
</protein>
<gene>
    <name evidence="1" type="ORF">H8B06_16125</name>
</gene>
<comment type="caution">
    <text evidence="1">The sequence shown here is derived from an EMBL/GenBank/DDBJ whole genome shotgun (WGS) entry which is preliminary data.</text>
</comment>
<accession>A0ABR7YSN9</accession>
<evidence type="ECO:0000313" key="2">
    <source>
        <dbReference type="Proteomes" id="UP000602759"/>
    </source>
</evidence>
<proteinExistence type="predicted"/>
<dbReference type="Proteomes" id="UP000602759">
    <property type="component" value="Unassembled WGS sequence"/>
</dbReference>
<sequence length="59" mass="6980">MRKIILQDWKVNAIFIVRRIKMPLLTEETMQTTVHILFLEVGIAENIKVKSVLRDERAM</sequence>
<dbReference type="RefSeq" id="WP_190995235.1">
    <property type="nucleotide sequence ID" value="NZ_JACOIK010000011.1"/>
</dbReference>
<dbReference type="EMBL" id="JACOIK010000011">
    <property type="protein sequence ID" value="MBD1434360.1"/>
    <property type="molecule type" value="Genomic_DNA"/>
</dbReference>